<dbReference type="InterPro" id="IPR013324">
    <property type="entry name" value="RNA_pol_sigma_r3/r4-like"/>
</dbReference>
<dbReference type="InterPro" id="IPR013325">
    <property type="entry name" value="RNA_pol_sigma_r2"/>
</dbReference>
<dbReference type="InterPro" id="IPR007627">
    <property type="entry name" value="RNA_pol_sigma70_r2"/>
</dbReference>
<comment type="caution">
    <text evidence="8">The sequence shown here is derived from an EMBL/GenBank/DDBJ whole genome shotgun (WGS) entry which is preliminary data.</text>
</comment>
<sequence length="183" mass="20350">MQAADDPVKRRDRDNDRVRFEGVYATHYELILAYALRRTQSRDDATDVVAETFLIAWRRLDQAPDGPVVRLWLYGIARKVLANHLRGARRHERLGARLRAGVVSTDHSARPAAAISEARITIARAFGRLKVDDRDLLALVAAEGLSASEVAKVIGGTAATVRVRLHRARARFARELAAEGHEV</sequence>
<evidence type="ECO:0000256" key="1">
    <source>
        <dbReference type="ARBA" id="ARBA00010641"/>
    </source>
</evidence>
<dbReference type="Pfam" id="PF04542">
    <property type="entry name" value="Sigma70_r2"/>
    <property type="match status" value="1"/>
</dbReference>
<dbReference type="Gene3D" id="1.10.10.10">
    <property type="entry name" value="Winged helix-like DNA-binding domain superfamily/Winged helix DNA-binding domain"/>
    <property type="match status" value="1"/>
</dbReference>
<dbReference type="EMBL" id="JAKKFD010000026">
    <property type="protein sequence ID" value="MCG5444515.1"/>
    <property type="molecule type" value="Genomic_DNA"/>
</dbReference>
<dbReference type="PANTHER" id="PTHR43133:SF8">
    <property type="entry name" value="RNA POLYMERASE SIGMA FACTOR HI_1459-RELATED"/>
    <property type="match status" value="1"/>
</dbReference>
<dbReference type="PANTHER" id="PTHR43133">
    <property type="entry name" value="RNA POLYMERASE ECF-TYPE SIGMA FACTO"/>
    <property type="match status" value="1"/>
</dbReference>
<evidence type="ECO:0000313" key="9">
    <source>
        <dbReference type="Proteomes" id="UP001201629"/>
    </source>
</evidence>
<evidence type="ECO:0000259" key="7">
    <source>
        <dbReference type="Pfam" id="PF08281"/>
    </source>
</evidence>
<accession>A0ABS9N3I7</accession>
<dbReference type="SUPFAM" id="SSF88946">
    <property type="entry name" value="Sigma2 domain of RNA polymerase sigma factors"/>
    <property type="match status" value="1"/>
</dbReference>
<feature type="domain" description="RNA polymerase sigma-70 region 2" evidence="6">
    <location>
        <begin position="24"/>
        <end position="90"/>
    </location>
</feature>
<dbReference type="Gene3D" id="1.10.1740.10">
    <property type="match status" value="1"/>
</dbReference>
<keyword evidence="4" id="KW-0238">DNA-binding</keyword>
<name>A0ABS9N3I7_9ACTN</name>
<evidence type="ECO:0000313" key="8">
    <source>
        <dbReference type="EMBL" id="MCG5444515.1"/>
    </source>
</evidence>
<proteinExistence type="inferred from homology"/>
<dbReference type="InterPro" id="IPR036388">
    <property type="entry name" value="WH-like_DNA-bd_sf"/>
</dbReference>
<keyword evidence="9" id="KW-1185">Reference proteome</keyword>
<comment type="similarity">
    <text evidence="1">Belongs to the sigma-70 factor family. ECF subfamily.</text>
</comment>
<dbReference type="RefSeq" id="WP_238679606.1">
    <property type="nucleotide sequence ID" value="NZ_JAKKFD010000026.1"/>
</dbReference>
<keyword evidence="3" id="KW-0731">Sigma factor</keyword>
<dbReference type="InterPro" id="IPR014284">
    <property type="entry name" value="RNA_pol_sigma-70_dom"/>
</dbReference>
<keyword evidence="5" id="KW-0804">Transcription</keyword>
<protein>
    <submittedName>
        <fullName evidence="8">Sigma-70 family RNA polymerase sigma factor</fullName>
    </submittedName>
</protein>
<evidence type="ECO:0000256" key="4">
    <source>
        <dbReference type="ARBA" id="ARBA00023125"/>
    </source>
</evidence>
<dbReference type="NCBIfam" id="TIGR02937">
    <property type="entry name" value="sigma70-ECF"/>
    <property type="match status" value="1"/>
</dbReference>
<dbReference type="Pfam" id="PF08281">
    <property type="entry name" value="Sigma70_r4_2"/>
    <property type="match status" value="1"/>
</dbReference>
<dbReference type="InterPro" id="IPR013249">
    <property type="entry name" value="RNA_pol_sigma70_r4_t2"/>
</dbReference>
<evidence type="ECO:0000256" key="3">
    <source>
        <dbReference type="ARBA" id="ARBA00023082"/>
    </source>
</evidence>
<dbReference type="Proteomes" id="UP001201629">
    <property type="component" value="Unassembled WGS sequence"/>
</dbReference>
<evidence type="ECO:0000256" key="2">
    <source>
        <dbReference type="ARBA" id="ARBA00023015"/>
    </source>
</evidence>
<evidence type="ECO:0000256" key="5">
    <source>
        <dbReference type="ARBA" id="ARBA00023163"/>
    </source>
</evidence>
<organism evidence="8 9">
    <name type="scientific">Micromonospora trifolii</name>
    <dbReference type="NCBI Taxonomy" id="2911208"/>
    <lineage>
        <taxon>Bacteria</taxon>
        <taxon>Bacillati</taxon>
        <taxon>Actinomycetota</taxon>
        <taxon>Actinomycetes</taxon>
        <taxon>Micromonosporales</taxon>
        <taxon>Micromonosporaceae</taxon>
        <taxon>Micromonospora</taxon>
    </lineage>
</organism>
<feature type="domain" description="RNA polymerase sigma factor 70 region 4 type 2" evidence="7">
    <location>
        <begin position="122"/>
        <end position="171"/>
    </location>
</feature>
<keyword evidence="2" id="KW-0805">Transcription regulation</keyword>
<dbReference type="InterPro" id="IPR039425">
    <property type="entry name" value="RNA_pol_sigma-70-like"/>
</dbReference>
<gene>
    <name evidence="8" type="ORF">NIE79_002672</name>
</gene>
<dbReference type="SUPFAM" id="SSF88659">
    <property type="entry name" value="Sigma3 and sigma4 domains of RNA polymerase sigma factors"/>
    <property type="match status" value="1"/>
</dbReference>
<reference evidence="8 9" key="1">
    <citation type="submission" date="2022-01" db="EMBL/GenBank/DDBJ databases">
        <authorList>
            <person name="Riesco R."/>
            <person name="Trujillo M.E."/>
        </authorList>
    </citation>
    <scope>NUCLEOTIDE SEQUENCE [LARGE SCALE GENOMIC DNA]</scope>
    <source>
        <strain evidence="8 9">NIE79</strain>
    </source>
</reference>
<evidence type="ECO:0000259" key="6">
    <source>
        <dbReference type="Pfam" id="PF04542"/>
    </source>
</evidence>